<name>A0A1D9P014_9FIRM</name>
<dbReference type="InterPro" id="IPR011683">
    <property type="entry name" value="Glyco_hydro_53"/>
</dbReference>
<proteinExistence type="inferred from homology"/>
<dbReference type="PROSITE" id="PS51257">
    <property type="entry name" value="PROKAR_LIPOPROTEIN"/>
    <property type="match status" value="1"/>
</dbReference>
<dbReference type="PANTHER" id="PTHR34983">
    <property type="entry name" value="ARABINOGALACTAN ENDO-BETA-1,4-GALACTANASE A"/>
    <property type="match status" value="1"/>
</dbReference>
<sequence>MRKTSRRLTIRAVSAILAGMLAITACGSAGNSAAAEQTESTDESKQEASSTASSTEPQEPTHLPIPQDFIMGMDASSVLAEDYSNVAYFNFDGILCDPFYVLADAGINYIRIRVWNDPYDENGNGYGGGNNDVETAIALGKRATAAGMKVCIDFHYSDFWADPKRQHAPKAWEGKSVDEKCNLLSEFTEDALSKMLDEGIDIGMVQVGNEINYGMSGESNIRDVLKLLDSGCNAVRGVSEKYDQDIKIAIHYTNIKKKGEVDNLVHNLVEANIDFDAIGLSYYPFWDGSFDNMKSMVSAIQKRHGKEVFIAETSYPYTLEDGDGFPNSVSSPKDLMEGYPATVEGQKSMIADVIQNANDAGAFGVFYWEGTWIPVGSDRKSNEEIWEKYGSGWASSYSKDYDPEDAGLYYGGCSWDNQALFDFKGNPLDSLKVFGELKK</sequence>
<dbReference type="GO" id="GO:0031218">
    <property type="term" value="F:arabinogalactan endo-1,4-beta-galactosidase activity"/>
    <property type="evidence" value="ECO:0007669"/>
    <property type="project" value="UniProtKB-EC"/>
</dbReference>
<comment type="catalytic activity">
    <reaction evidence="4">
        <text>The enzyme specifically hydrolyzes (1-&gt;4)-beta-D-galactosidic linkages in type I arabinogalactans.</text>
        <dbReference type="EC" id="3.2.1.89"/>
    </reaction>
</comment>
<keyword evidence="7" id="KW-1185">Reference proteome</keyword>
<comment type="similarity">
    <text evidence="1 4">Belongs to the glycosyl hydrolase 53 family.</text>
</comment>
<evidence type="ECO:0000256" key="5">
    <source>
        <dbReference type="SAM" id="MobiDB-lite"/>
    </source>
</evidence>
<keyword evidence="2 4" id="KW-0378">Hydrolase</keyword>
<dbReference type="GO" id="GO:0045490">
    <property type="term" value="P:pectin catabolic process"/>
    <property type="evidence" value="ECO:0007669"/>
    <property type="project" value="TreeGrafter"/>
</dbReference>
<evidence type="ECO:0000256" key="3">
    <source>
        <dbReference type="ARBA" id="ARBA00023295"/>
    </source>
</evidence>
<evidence type="ECO:0000313" key="6">
    <source>
        <dbReference type="EMBL" id="AOZ95704.1"/>
    </source>
</evidence>
<feature type="region of interest" description="Disordered" evidence="5">
    <location>
        <begin position="33"/>
        <end position="66"/>
    </location>
</feature>
<feature type="chain" id="PRO_5009362592" description="Arabinogalactan endo-beta-1,4-galactanase" evidence="4">
    <location>
        <begin position="35"/>
        <end position="439"/>
    </location>
</feature>
<evidence type="ECO:0000256" key="2">
    <source>
        <dbReference type="ARBA" id="ARBA00022801"/>
    </source>
</evidence>
<dbReference type="AlphaFoldDB" id="A0A1D9P014"/>
<dbReference type="EC" id="3.2.1.89" evidence="4"/>
<reference evidence="7" key="1">
    <citation type="submission" date="2016-10" db="EMBL/GenBank/DDBJ databases">
        <title>The complete genome sequence of the rumen bacterium Butyrivibrio hungatei MB2003.</title>
        <authorList>
            <person name="Palevich N."/>
            <person name="Kelly W.J."/>
            <person name="Leahy S.C."/>
            <person name="Altermann E."/>
            <person name="Rakonjac J."/>
            <person name="Attwood G.T."/>
        </authorList>
    </citation>
    <scope>NUCLEOTIDE SEQUENCE [LARGE SCALE GENOMIC DNA]</scope>
    <source>
        <strain evidence="7">MB2003</strain>
    </source>
</reference>
<dbReference type="InterPro" id="IPR017853">
    <property type="entry name" value="GH"/>
</dbReference>
<organism evidence="6 7">
    <name type="scientific">Butyrivibrio hungatei</name>
    <dbReference type="NCBI Taxonomy" id="185008"/>
    <lineage>
        <taxon>Bacteria</taxon>
        <taxon>Bacillati</taxon>
        <taxon>Bacillota</taxon>
        <taxon>Clostridia</taxon>
        <taxon>Lachnospirales</taxon>
        <taxon>Lachnospiraceae</taxon>
        <taxon>Butyrivibrio</taxon>
    </lineage>
</organism>
<dbReference type="KEGG" id="bhu:bhn_I0670"/>
<dbReference type="PANTHER" id="PTHR34983:SF2">
    <property type="entry name" value="ENDO-BETA-1,4-GALACTANASE"/>
    <property type="match status" value="1"/>
</dbReference>
<dbReference type="EMBL" id="CP017831">
    <property type="protein sequence ID" value="AOZ95704.1"/>
    <property type="molecule type" value="Genomic_DNA"/>
</dbReference>
<dbReference type="OrthoDB" id="9768786at2"/>
<feature type="signal peptide" evidence="4">
    <location>
        <begin position="1"/>
        <end position="34"/>
    </location>
</feature>
<protein>
    <recommendedName>
        <fullName evidence="4">Arabinogalactan endo-beta-1,4-galactanase</fullName>
        <ecNumber evidence="4">3.2.1.89</ecNumber>
    </recommendedName>
</protein>
<dbReference type="Gene3D" id="3.20.20.80">
    <property type="entry name" value="Glycosidases"/>
    <property type="match status" value="1"/>
</dbReference>
<evidence type="ECO:0000256" key="1">
    <source>
        <dbReference type="ARBA" id="ARBA00010687"/>
    </source>
</evidence>
<accession>A0A1D9P014</accession>
<dbReference type="SUPFAM" id="SSF51445">
    <property type="entry name" value="(Trans)glycosidases"/>
    <property type="match status" value="1"/>
</dbReference>
<gene>
    <name evidence="6" type="ORF">bhn_I0670</name>
</gene>
<dbReference type="Pfam" id="PF07745">
    <property type="entry name" value="Glyco_hydro_53"/>
    <property type="match status" value="1"/>
</dbReference>
<feature type="compositionally biased region" description="Polar residues" evidence="5">
    <location>
        <begin position="47"/>
        <end position="58"/>
    </location>
</feature>
<evidence type="ECO:0000256" key="4">
    <source>
        <dbReference type="RuleBase" id="RU361192"/>
    </source>
</evidence>
<dbReference type="GO" id="GO:0015926">
    <property type="term" value="F:glucosidase activity"/>
    <property type="evidence" value="ECO:0007669"/>
    <property type="project" value="InterPro"/>
</dbReference>
<keyword evidence="4" id="KW-0732">Signal</keyword>
<evidence type="ECO:0000313" key="7">
    <source>
        <dbReference type="Proteomes" id="UP000179284"/>
    </source>
</evidence>
<dbReference type="RefSeq" id="WP_071175454.1">
    <property type="nucleotide sequence ID" value="NZ_CP017831.1"/>
</dbReference>
<dbReference type="Proteomes" id="UP000179284">
    <property type="component" value="Chromosome I"/>
</dbReference>
<keyword evidence="3 4" id="KW-0326">Glycosidase</keyword>